<dbReference type="Gene3D" id="3.40.190.10">
    <property type="entry name" value="Periplasmic binding protein-like II"/>
    <property type="match status" value="2"/>
</dbReference>
<name>A0A0A5I3P2_PHOS4</name>
<reference evidence="3 4" key="1">
    <citation type="submission" date="2014-10" db="EMBL/GenBank/DDBJ databases">
        <title>Genome sequencing of Vibrio sinaloensis T08.</title>
        <authorList>
            <person name="Chan K.-G."/>
            <person name="Mohamad N.I."/>
        </authorList>
    </citation>
    <scope>NUCLEOTIDE SEQUENCE [LARGE SCALE GENOMIC DNA]</scope>
    <source>
        <strain evidence="3 4">T08</strain>
    </source>
</reference>
<organism evidence="3 4">
    <name type="scientific">Photobacterium sp. (strain ATCC 43367)</name>
    <dbReference type="NCBI Taxonomy" id="379097"/>
    <lineage>
        <taxon>Bacteria</taxon>
        <taxon>Pseudomonadati</taxon>
        <taxon>Pseudomonadota</taxon>
        <taxon>Gammaproteobacteria</taxon>
        <taxon>Vibrionales</taxon>
        <taxon>Vibrionaceae</taxon>
        <taxon>Vibrio</taxon>
        <taxon>Vibrio oreintalis group</taxon>
    </lineage>
</organism>
<evidence type="ECO:0000313" key="4">
    <source>
        <dbReference type="Proteomes" id="UP000030451"/>
    </source>
</evidence>
<accession>A0A0A5I3P2</accession>
<dbReference type="STRING" id="379097.SE23_04950"/>
<evidence type="ECO:0000256" key="2">
    <source>
        <dbReference type="SAM" id="SignalP"/>
    </source>
</evidence>
<keyword evidence="1 2" id="KW-0732">Signal</keyword>
<dbReference type="GO" id="GO:0030288">
    <property type="term" value="C:outer membrane-bounded periplasmic space"/>
    <property type="evidence" value="ECO:0007669"/>
    <property type="project" value="TreeGrafter"/>
</dbReference>
<dbReference type="Proteomes" id="UP000030451">
    <property type="component" value="Unassembled WGS sequence"/>
</dbReference>
<dbReference type="AlphaFoldDB" id="A0A0A5I3P2"/>
<feature type="signal peptide" evidence="2">
    <location>
        <begin position="1"/>
        <end position="25"/>
    </location>
</feature>
<dbReference type="EMBL" id="JRWP01000004">
    <property type="protein sequence ID" value="KGY10446.1"/>
    <property type="molecule type" value="Genomic_DNA"/>
</dbReference>
<protein>
    <submittedName>
        <fullName evidence="3">ABC transporter substrate-binding protein</fullName>
    </submittedName>
</protein>
<sequence length="429" mass="48581">MRKLTAWRHSILAAWLTLSSSAAISQEQLVILTTFSSEPIAELMFEYKQQNPKVDIKLIHRRTQSAIQLLNKSYIQDVDVVLSSSPFLMEELYKRNQLAKVTYGNEMPQWLVPFVLPKRNKVVSVGYSGAGLVWNKDYLMANNLKAPTRFQDLARFDYFGHITMSTPSRSGTTQMMIESILAKHGWDKGWAIILNVGANLGTISSRSFGVADYVAKGQFGIGPTIDSYALVLPKQFQYVEFAYDSDFTLMPTYIGILKKSGDNAATDRFIRLLLSQDVQKSMVDTNFAKHSINDDSLFSDKNPALNLAKLMQREKLVNIIFDEAITKRLPELQDIWHSLAQLEQGQGADVKKLTQLRELKQQLFTIPVSEQEIEQLGDSIVSRVEFDGQSNGLEQAILAEFSYRFGLKFEANLNQVARELRTFQVESPL</sequence>
<dbReference type="PANTHER" id="PTHR30006:SF25">
    <property type="entry name" value="PHOSPHOGLYCERATE TRANSPORT REGULATORY PROTEIN PGTC"/>
    <property type="match status" value="1"/>
</dbReference>
<evidence type="ECO:0000256" key="1">
    <source>
        <dbReference type="ARBA" id="ARBA00022729"/>
    </source>
</evidence>
<comment type="caution">
    <text evidence="3">The sequence shown here is derived from an EMBL/GenBank/DDBJ whole genome shotgun (WGS) entry which is preliminary data.</text>
</comment>
<evidence type="ECO:0000313" key="3">
    <source>
        <dbReference type="EMBL" id="KGY10446.1"/>
    </source>
</evidence>
<dbReference type="Pfam" id="PF13343">
    <property type="entry name" value="SBP_bac_6"/>
    <property type="match status" value="1"/>
</dbReference>
<gene>
    <name evidence="3" type="ORF">NM06_05740</name>
</gene>
<dbReference type="PANTHER" id="PTHR30006">
    <property type="entry name" value="THIAMINE-BINDING PERIPLASMIC PROTEIN-RELATED"/>
    <property type="match status" value="1"/>
</dbReference>
<proteinExistence type="predicted"/>
<dbReference type="SUPFAM" id="SSF53850">
    <property type="entry name" value="Periplasmic binding protein-like II"/>
    <property type="match status" value="1"/>
</dbReference>
<feature type="chain" id="PRO_5002023637" evidence="2">
    <location>
        <begin position="26"/>
        <end position="429"/>
    </location>
</feature>